<evidence type="ECO:0000313" key="4">
    <source>
        <dbReference type="EMBL" id="SFC26408.1"/>
    </source>
</evidence>
<reference evidence="4 5" key="1">
    <citation type="submission" date="2016-10" db="EMBL/GenBank/DDBJ databases">
        <authorList>
            <person name="de Groot N.N."/>
        </authorList>
    </citation>
    <scope>NUCLEOTIDE SEQUENCE [LARGE SCALE GENOMIC DNA]</scope>
    <source>
        <strain evidence="4 5">DSM 29619</strain>
    </source>
</reference>
<proteinExistence type="predicted"/>
<dbReference type="InterPro" id="IPR029063">
    <property type="entry name" value="SAM-dependent_MTases_sf"/>
</dbReference>
<keyword evidence="5" id="KW-1185">Reference proteome</keyword>
<dbReference type="Gene3D" id="3.40.50.150">
    <property type="entry name" value="Vaccinia Virus protein VP39"/>
    <property type="match status" value="1"/>
</dbReference>
<dbReference type="Proteomes" id="UP000231644">
    <property type="component" value="Unassembled WGS sequence"/>
</dbReference>
<name>A0A1I1HWQ7_9RHOB</name>
<dbReference type="Pfam" id="PF13649">
    <property type="entry name" value="Methyltransf_25"/>
    <property type="match status" value="1"/>
</dbReference>
<evidence type="ECO:0000256" key="2">
    <source>
        <dbReference type="ARBA" id="ARBA00022679"/>
    </source>
</evidence>
<dbReference type="PANTHER" id="PTHR43861">
    <property type="entry name" value="TRANS-ACONITATE 2-METHYLTRANSFERASE-RELATED"/>
    <property type="match status" value="1"/>
</dbReference>
<dbReference type="InterPro" id="IPR041698">
    <property type="entry name" value="Methyltransf_25"/>
</dbReference>
<sequence length="195" mass="20944">MTDAETIAAYDARARDYARLIGTEGEVRSLRDFIDALPKEARVLDLGCGPGQASAEMARKGLLPDPVDASTAMVDMAREKGLAARLARFEDIQGEGDYHGVWANFSLLHARRDQFPELIAALHRALVPGGLLHIGMKLGEGEQRDALGRFYTYYTIPELTGILGAAGFAITSITTGVGKGLAGTLDPWCLIGAQR</sequence>
<dbReference type="GO" id="GO:0008168">
    <property type="term" value="F:methyltransferase activity"/>
    <property type="evidence" value="ECO:0007669"/>
    <property type="project" value="UniProtKB-KW"/>
</dbReference>
<organism evidence="4 5">
    <name type="scientific">Pseudooceanicola nitratireducens</name>
    <dbReference type="NCBI Taxonomy" id="517719"/>
    <lineage>
        <taxon>Bacteria</taxon>
        <taxon>Pseudomonadati</taxon>
        <taxon>Pseudomonadota</taxon>
        <taxon>Alphaproteobacteria</taxon>
        <taxon>Rhodobacterales</taxon>
        <taxon>Paracoccaceae</taxon>
        <taxon>Pseudooceanicola</taxon>
    </lineage>
</organism>
<dbReference type="GO" id="GO:0032259">
    <property type="term" value="P:methylation"/>
    <property type="evidence" value="ECO:0007669"/>
    <property type="project" value="UniProtKB-KW"/>
</dbReference>
<dbReference type="SUPFAM" id="SSF53335">
    <property type="entry name" value="S-adenosyl-L-methionine-dependent methyltransferases"/>
    <property type="match status" value="1"/>
</dbReference>
<keyword evidence="2 4" id="KW-0808">Transferase</keyword>
<feature type="domain" description="Methyltransferase" evidence="3">
    <location>
        <begin position="43"/>
        <end position="130"/>
    </location>
</feature>
<keyword evidence="1 4" id="KW-0489">Methyltransferase</keyword>
<gene>
    <name evidence="4" type="ORF">SAMN05421762_0352</name>
</gene>
<evidence type="ECO:0000259" key="3">
    <source>
        <dbReference type="Pfam" id="PF13649"/>
    </source>
</evidence>
<dbReference type="OrthoDB" id="9804312at2"/>
<evidence type="ECO:0000313" key="5">
    <source>
        <dbReference type="Proteomes" id="UP000231644"/>
    </source>
</evidence>
<dbReference type="PANTHER" id="PTHR43861:SF1">
    <property type="entry name" value="TRANS-ACONITATE 2-METHYLTRANSFERASE"/>
    <property type="match status" value="1"/>
</dbReference>
<dbReference type="CDD" id="cd02440">
    <property type="entry name" value="AdoMet_MTases"/>
    <property type="match status" value="1"/>
</dbReference>
<protein>
    <submittedName>
        <fullName evidence="4">Methyltransferase domain-containing protein</fullName>
    </submittedName>
</protein>
<dbReference type="EMBL" id="FOLX01000001">
    <property type="protein sequence ID" value="SFC26408.1"/>
    <property type="molecule type" value="Genomic_DNA"/>
</dbReference>
<accession>A0A1I1HWQ7</accession>
<evidence type="ECO:0000256" key="1">
    <source>
        <dbReference type="ARBA" id="ARBA00022603"/>
    </source>
</evidence>
<dbReference type="RefSeq" id="WP_093449598.1">
    <property type="nucleotide sequence ID" value="NZ_CAXQIN010000164.1"/>
</dbReference>
<dbReference type="STRING" id="517719.SAMN05421762_0352"/>
<dbReference type="AlphaFoldDB" id="A0A1I1HWQ7"/>